<protein>
    <submittedName>
        <fullName evidence="1">Uncharacterized protein</fullName>
    </submittedName>
</protein>
<name>A0A3S1B0J8_ELYCH</name>
<organism evidence="1 2">
    <name type="scientific">Elysia chlorotica</name>
    <name type="common">Eastern emerald elysia</name>
    <name type="synonym">Sea slug</name>
    <dbReference type="NCBI Taxonomy" id="188477"/>
    <lineage>
        <taxon>Eukaryota</taxon>
        <taxon>Metazoa</taxon>
        <taxon>Spiralia</taxon>
        <taxon>Lophotrochozoa</taxon>
        <taxon>Mollusca</taxon>
        <taxon>Gastropoda</taxon>
        <taxon>Heterobranchia</taxon>
        <taxon>Euthyneura</taxon>
        <taxon>Panpulmonata</taxon>
        <taxon>Sacoglossa</taxon>
        <taxon>Placobranchoidea</taxon>
        <taxon>Plakobranchidae</taxon>
        <taxon>Elysia</taxon>
    </lineage>
</organism>
<dbReference type="AlphaFoldDB" id="A0A3S1B0J8"/>
<dbReference type="Proteomes" id="UP000271974">
    <property type="component" value="Unassembled WGS sequence"/>
</dbReference>
<sequence length="200" mass="22340">MLHSSPQQFHLALLHARSGLNKFACPNSRSDAGVIEKERDVRNSSASVVEIIYGKRGLGVDELCWRDGIADGGWGNLLEYSDKEPGFVARDGRNEGREDTHLALHKEMEIYTIIPCSFSHIAQMNTALDALCGQFRLNVIMTMRAGQGWFWLLLLAICPWDYWISQRSKPVTVTPPFNYDTIGRASGTAVALVGYSWQGH</sequence>
<gene>
    <name evidence="1" type="ORF">EGW08_019058</name>
</gene>
<accession>A0A3S1B0J8</accession>
<evidence type="ECO:0000313" key="1">
    <source>
        <dbReference type="EMBL" id="RUS73184.1"/>
    </source>
</evidence>
<proteinExistence type="predicted"/>
<dbReference type="EMBL" id="RQTK01000968">
    <property type="protein sequence ID" value="RUS73184.1"/>
    <property type="molecule type" value="Genomic_DNA"/>
</dbReference>
<evidence type="ECO:0000313" key="2">
    <source>
        <dbReference type="Proteomes" id="UP000271974"/>
    </source>
</evidence>
<reference evidence="1 2" key="1">
    <citation type="submission" date="2019-01" db="EMBL/GenBank/DDBJ databases">
        <title>A draft genome assembly of the solar-powered sea slug Elysia chlorotica.</title>
        <authorList>
            <person name="Cai H."/>
            <person name="Li Q."/>
            <person name="Fang X."/>
            <person name="Li J."/>
            <person name="Curtis N.E."/>
            <person name="Altenburger A."/>
            <person name="Shibata T."/>
            <person name="Feng M."/>
            <person name="Maeda T."/>
            <person name="Schwartz J.A."/>
            <person name="Shigenobu S."/>
            <person name="Lundholm N."/>
            <person name="Nishiyama T."/>
            <person name="Yang H."/>
            <person name="Hasebe M."/>
            <person name="Li S."/>
            <person name="Pierce S.K."/>
            <person name="Wang J."/>
        </authorList>
    </citation>
    <scope>NUCLEOTIDE SEQUENCE [LARGE SCALE GENOMIC DNA]</scope>
    <source>
        <strain evidence="1">EC2010</strain>
        <tissue evidence="1">Whole organism of an adult</tissue>
    </source>
</reference>
<keyword evidence="2" id="KW-1185">Reference proteome</keyword>
<comment type="caution">
    <text evidence="1">The sequence shown here is derived from an EMBL/GenBank/DDBJ whole genome shotgun (WGS) entry which is preliminary data.</text>
</comment>